<feature type="domain" description="Peptidase M12A" evidence="4">
    <location>
        <begin position="14"/>
        <end position="212"/>
    </location>
</feature>
<dbReference type="EMBL" id="JARK01001374">
    <property type="protein sequence ID" value="EYC15132.1"/>
    <property type="molecule type" value="Genomic_DNA"/>
</dbReference>
<feature type="binding site" evidence="2">
    <location>
        <position position="116"/>
    </location>
    <ligand>
        <name>Zn(2+)</name>
        <dbReference type="ChEBI" id="CHEBI:29105"/>
        <note>catalytic</note>
    </ligand>
</feature>
<accession>A0A016UJX5</accession>
<keyword evidence="2 3" id="KW-0645">Protease</keyword>
<keyword evidence="1" id="KW-1015">Disulfide bond</keyword>
<evidence type="ECO:0000256" key="1">
    <source>
        <dbReference type="ARBA" id="ARBA00023157"/>
    </source>
</evidence>
<dbReference type="PANTHER" id="PTHR10127">
    <property type="entry name" value="DISCOIDIN, CUB, EGF, LAMININ , AND ZINC METALLOPROTEASE DOMAIN CONTAINING"/>
    <property type="match status" value="1"/>
</dbReference>
<dbReference type="InterPro" id="IPR006026">
    <property type="entry name" value="Peptidase_Metallo"/>
</dbReference>
<dbReference type="Pfam" id="PF01400">
    <property type="entry name" value="Astacin"/>
    <property type="match status" value="1"/>
</dbReference>
<dbReference type="SUPFAM" id="SSF55486">
    <property type="entry name" value="Metalloproteases ('zincins'), catalytic domain"/>
    <property type="match status" value="1"/>
</dbReference>
<dbReference type="EC" id="3.4.24.-" evidence="3"/>
<dbReference type="Gene3D" id="3.40.390.10">
    <property type="entry name" value="Collagenase (Catalytic Domain)"/>
    <property type="match status" value="1"/>
</dbReference>
<comment type="caution">
    <text evidence="2">Lacks conserved residue(s) required for the propagation of feature annotation.</text>
</comment>
<dbReference type="Proteomes" id="UP000024635">
    <property type="component" value="Unassembled WGS sequence"/>
</dbReference>
<evidence type="ECO:0000313" key="5">
    <source>
        <dbReference type="EMBL" id="EYC15132.1"/>
    </source>
</evidence>
<sequence>MFEYFSGDGGRKKRQIVKERQYHNKWSEGVYYIFNETAKNKPRLKGCFLKAARAWELNTCIDFKQGRPEKPDYGYLAVTDEYEYMSHVGRLGEEQPLSIGESCETEFGRAIHEVGHALGLYHFHSRYDRDRYITVRPNSMPHKDHEVEYAMVLRNESRNYGTSYDYGSVMHYGVNSENPVMIPANRYHNRTMGSAIISLVDYWLINKHYGCLENISLALLFSVLTVLTLPTKNVKWRGSPSETRGPQWVKLRQSTMNNPPVTSSQKECLRTGPEYLYYILQRIVHQRNLKNVLTVDSHIHATVMYVFVLLDTVDHTATRG</sequence>
<keyword evidence="2 3" id="KW-0862">Zinc</keyword>
<evidence type="ECO:0000256" key="2">
    <source>
        <dbReference type="PROSITE-ProRule" id="PRU01211"/>
    </source>
</evidence>
<reference evidence="6" key="1">
    <citation type="journal article" date="2015" name="Nat. Genet.">
        <title>The genome and transcriptome of the zoonotic hookworm Ancylostoma ceylanicum identify infection-specific gene families.</title>
        <authorList>
            <person name="Schwarz E.M."/>
            <person name="Hu Y."/>
            <person name="Antoshechkin I."/>
            <person name="Miller M.M."/>
            <person name="Sternberg P.W."/>
            <person name="Aroian R.V."/>
        </authorList>
    </citation>
    <scope>NUCLEOTIDE SEQUENCE</scope>
    <source>
        <strain evidence="6">HY135</strain>
    </source>
</reference>
<dbReference type="PROSITE" id="PS51864">
    <property type="entry name" value="ASTACIN"/>
    <property type="match status" value="1"/>
</dbReference>
<comment type="caution">
    <text evidence="5">The sequence shown here is derived from an EMBL/GenBank/DDBJ whole genome shotgun (WGS) entry which is preliminary data.</text>
</comment>
<feature type="active site" evidence="2">
    <location>
        <position position="113"/>
    </location>
</feature>
<keyword evidence="2 3" id="KW-0482">Metalloprotease</keyword>
<dbReference type="PRINTS" id="PR00480">
    <property type="entry name" value="ASTACIN"/>
</dbReference>
<dbReference type="InterPro" id="IPR001506">
    <property type="entry name" value="Peptidase_M12A"/>
</dbReference>
<name>A0A016UJX5_9BILA</name>
<keyword evidence="2 3" id="KW-0479">Metal-binding</keyword>
<feature type="binding site" evidence="2">
    <location>
        <position position="122"/>
    </location>
    <ligand>
        <name>Zn(2+)</name>
        <dbReference type="ChEBI" id="CHEBI:29105"/>
        <note>catalytic</note>
    </ligand>
</feature>
<dbReference type="AlphaFoldDB" id="A0A016UJX5"/>
<dbReference type="PANTHER" id="PTHR10127:SF891">
    <property type="entry name" value="ZINC METALLOPROTEINASE NAS-29"/>
    <property type="match status" value="1"/>
</dbReference>
<keyword evidence="2 3" id="KW-0378">Hydrolase</keyword>
<protein>
    <recommendedName>
        <fullName evidence="3">Metalloendopeptidase</fullName>
        <ecNumber evidence="3">3.4.24.-</ecNumber>
    </recommendedName>
</protein>
<comment type="cofactor">
    <cofactor evidence="2 3">
        <name>Zn(2+)</name>
        <dbReference type="ChEBI" id="CHEBI:29105"/>
    </cofactor>
    <text evidence="2 3">Binds 1 zinc ion per subunit.</text>
</comment>
<evidence type="ECO:0000313" key="6">
    <source>
        <dbReference type="Proteomes" id="UP000024635"/>
    </source>
</evidence>
<dbReference type="GO" id="GO:0004222">
    <property type="term" value="F:metalloendopeptidase activity"/>
    <property type="evidence" value="ECO:0007669"/>
    <property type="project" value="UniProtKB-UniRule"/>
</dbReference>
<keyword evidence="6" id="KW-1185">Reference proteome</keyword>
<dbReference type="SMART" id="SM00235">
    <property type="entry name" value="ZnMc"/>
    <property type="match status" value="1"/>
</dbReference>
<organism evidence="5 6">
    <name type="scientific">Ancylostoma ceylanicum</name>
    <dbReference type="NCBI Taxonomy" id="53326"/>
    <lineage>
        <taxon>Eukaryota</taxon>
        <taxon>Metazoa</taxon>
        <taxon>Ecdysozoa</taxon>
        <taxon>Nematoda</taxon>
        <taxon>Chromadorea</taxon>
        <taxon>Rhabditida</taxon>
        <taxon>Rhabditina</taxon>
        <taxon>Rhabditomorpha</taxon>
        <taxon>Strongyloidea</taxon>
        <taxon>Ancylostomatidae</taxon>
        <taxon>Ancylostomatinae</taxon>
        <taxon>Ancylostoma</taxon>
    </lineage>
</organism>
<dbReference type="OrthoDB" id="5852342at2759"/>
<dbReference type="GO" id="GO:0006508">
    <property type="term" value="P:proteolysis"/>
    <property type="evidence" value="ECO:0007669"/>
    <property type="project" value="UniProtKB-KW"/>
</dbReference>
<proteinExistence type="predicted"/>
<dbReference type="STRING" id="53326.A0A016UJX5"/>
<gene>
    <name evidence="5" type="primary">Acey_s0038.g3645</name>
    <name evidence="5" type="ORF">Y032_0038g3645</name>
</gene>
<feature type="binding site" evidence="2">
    <location>
        <position position="112"/>
    </location>
    <ligand>
        <name>Zn(2+)</name>
        <dbReference type="ChEBI" id="CHEBI:29105"/>
        <note>catalytic</note>
    </ligand>
</feature>
<evidence type="ECO:0000259" key="4">
    <source>
        <dbReference type="PROSITE" id="PS51864"/>
    </source>
</evidence>
<dbReference type="GO" id="GO:0008270">
    <property type="term" value="F:zinc ion binding"/>
    <property type="evidence" value="ECO:0007669"/>
    <property type="project" value="UniProtKB-UniRule"/>
</dbReference>
<evidence type="ECO:0000256" key="3">
    <source>
        <dbReference type="RuleBase" id="RU361183"/>
    </source>
</evidence>
<dbReference type="InterPro" id="IPR024079">
    <property type="entry name" value="MetalloPept_cat_dom_sf"/>
</dbReference>